<sequence>MLRRHLRAAAAGAGARAGGWGPRCRVWTRPASGVPCRPPMRDVLCMRLSGALPASGEAAAGAAGVDATVFGSEEESERWRQFARQASGEWEGVIAVFDDEGKAQPLPPHYVPDAFREWGVEVCDWQEQCSMLADASAGTLHFRVRRMMPTVGCEADAVAFEEESTLLWQRDGGGADGAAVRTVLQDGSYLAAPATLPTDAKSAHVEVCLALPADSGGRRRARIAAALVRDWQTKAWKAARYEVAHERFECEYRGGGQDLQLLGCHGAQTISDLPPVSAAAAGNEKWSVAAGNAFVLKRTAASAGGSGDGGDGAPRKLAAGEAPPALSGTATTTHMPMGLFGRVTVPQDNADAFYLQVGFAAAGLDVRRVAHIVYRSNELTGFAVTDESAANDSA</sequence>
<protein>
    <recommendedName>
        <fullName evidence="3">DUF3598 domain-containing protein</fullName>
    </recommendedName>
</protein>
<gene>
    <name evidence="2" type="ORF">CEUR00632_LOCUS12248</name>
</gene>
<accession>A0A7R9VFF0</accession>
<organism evidence="2">
    <name type="scientific">Chlamydomonas euryale</name>
    <dbReference type="NCBI Taxonomy" id="1486919"/>
    <lineage>
        <taxon>Eukaryota</taxon>
        <taxon>Viridiplantae</taxon>
        <taxon>Chlorophyta</taxon>
        <taxon>core chlorophytes</taxon>
        <taxon>Chlorophyceae</taxon>
        <taxon>CS clade</taxon>
        <taxon>Chlamydomonadales</taxon>
        <taxon>Chlamydomonadaceae</taxon>
        <taxon>Chlamydomonas</taxon>
    </lineage>
</organism>
<reference evidence="2" key="1">
    <citation type="submission" date="2021-01" db="EMBL/GenBank/DDBJ databases">
        <authorList>
            <person name="Corre E."/>
            <person name="Pelletier E."/>
            <person name="Niang G."/>
            <person name="Scheremetjew M."/>
            <person name="Finn R."/>
            <person name="Kale V."/>
            <person name="Holt S."/>
            <person name="Cochrane G."/>
            <person name="Meng A."/>
            <person name="Brown T."/>
            <person name="Cohen L."/>
        </authorList>
    </citation>
    <scope>NUCLEOTIDE SEQUENCE</scope>
    <source>
        <strain evidence="2">CCMP219</strain>
    </source>
</reference>
<proteinExistence type="predicted"/>
<feature type="region of interest" description="Disordered" evidence="1">
    <location>
        <begin position="301"/>
        <end position="330"/>
    </location>
</feature>
<evidence type="ECO:0000313" key="2">
    <source>
        <dbReference type="EMBL" id="CAD8293876.1"/>
    </source>
</evidence>
<name>A0A7R9VFF0_9CHLO</name>
<evidence type="ECO:0008006" key="3">
    <source>
        <dbReference type="Google" id="ProtNLM"/>
    </source>
</evidence>
<dbReference type="EMBL" id="HBEC01026595">
    <property type="protein sequence ID" value="CAD8293876.1"/>
    <property type="molecule type" value="Transcribed_RNA"/>
</dbReference>
<dbReference type="AlphaFoldDB" id="A0A7R9VFF0"/>
<evidence type="ECO:0000256" key="1">
    <source>
        <dbReference type="SAM" id="MobiDB-lite"/>
    </source>
</evidence>